<organism evidence="2 3">
    <name type="scientific">Candidatus Magnetoglobus multicellularis str. Araruama</name>
    <dbReference type="NCBI Taxonomy" id="890399"/>
    <lineage>
        <taxon>Bacteria</taxon>
        <taxon>Pseudomonadati</taxon>
        <taxon>Thermodesulfobacteriota</taxon>
        <taxon>Desulfobacteria</taxon>
        <taxon>Desulfobacterales</taxon>
        <taxon>Desulfobacteraceae</taxon>
        <taxon>Candidatus Magnetoglobus</taxon>
    </lineage>
</organism>
<proteinExistence type="predicted"/>
<name>A0A1V1P5L0_9BACT</name>
<accession>A0A1V1P5L0</accession>
<dbReference type="InterPro" id="IPR036397">
    <property type="entry name" value="RNaseH_sf"/>
</dbReference>
<dbReference type="SUPFAM" id="SSF46689">
    <property type="entry name" value="Homeodomain-like"/>
    <property type="match status" value="1"/>
</dbReference>
<reference evidence="3" key="1">
    <citation type="submission" date="2012-11" db="EMBL/GenBank/DDBJ databases">
        <authorList>
            <person name="Lucero-Rivera Y.E."/>
            <person name="Tovar-Ramirez D."/>
        </authorList>
    </citation>
    <scope>NUCLEOTIDE SEQUENCE [LARGE SCALE GENOMIC DNA]</scope>
    <source>
        <strain evidence="3">Araruama</strain>
    </source>
</reference>
<sequence>MKSMDLKVAVFWCSLLHKIIFGEIEKGDVYQHLKTLADQEFLFPNGQRKKPSLSTLKRKLKQYREGGLEALARKKRNDIGKPRSFSQEIIDKAIDIKKDQPKRSHSNINFILNNIHKVEIPKSTLYRHLKENNATRLKLGVISKKVRCRWTRDIPNELWVGDFSYGPYVLIDGETYPTYLSLFIDCNSRYVVEGRYYLRQSLDILVDSLLRAWTVHGVSEDLYLDNAKIYHSDALKAACYDMNINLIHRPNRDPSPGGLVERIFGTNQAQFESEVRASDILTLDKLNKAFQAWLHLVYHETVHSETNEKPRKMFQAALSNMKPINMERVIKFFMTTEERTVNPDFSDVSIKKKLFKVDPKYRGDRVLVKYDPFSELDKVFIYTLKEVFLQTAPLYKRERGAHKEQESETVNKPKYKYIDILIDTHDEQLIKQAKGIDYKKLLQQHRWPFPSFIETLAYLMGKKGNLQAFNAGELETLKKIYDKYDELTEPRLKQAFELAEVKNIAHVAHQLKQIYSKGVK</sequence>
<protein>
    <submittedName>
        <fullName evidence="2">Integrase catalytic region</fullName>
    </submittedName>
</protein>
<dbReference type="InterPro" id="IPR001584">
    <property type="entry name" value="Integrase_cat-core"/>
</dbReference>
<feature type="domain" description="Integrase catalytic" evidence="1">
    <location>
        <begin position="151"/>
        <end position="318"/>
    </location>
</feature>
<dbReference type="EMBL" id="ATBP01000474">
    <property type="protein sequence ID" value="ETR70162.1"/>
    <property type="molecule type" value="Genomic_DNA"/>
</dbReference>
<dbReference type="InterPro" id="IPR009057">
    <property type="entry name" value="Homeodomain-like_sf"/>
</dbReference>
<dbReference type="InterPro" id="IPR012337">
    <property type="entry name" value="RNaseH-like_sf"/>
</dbReference>
<dbReference type="PROSITE" id="PS50994">
    <property type="entry name" value="INTEGRASE"/>
    <property type="match status" value="1"/>
</dbReference>
<gene>
    <name evidence="2" type="ORF">OMM_03440</name>
</gene>
<dbReference type="Proteomes" id="UP000189670">
    <property type="component" value="Unassembled WGS sequence"/>
</dbReference>
<dbReference type="GO" id="GO:0003676">
    <property type="term" value="F:nucleic acid binding"/>
    <property type="evidence" value="ECO:0007669"/>
    <property type="project" value="InterPro"/>
</dbReference>
<evidence type="ECO:0000259" key="1">
    <source>
        <dbReference type="PROSITE" id="PS50994"/>
    </source>
</evidence>
<evidence type="ECO:0000313" key="2">
    <source>
        <dbReference type="EMBL" id="ETR70162.1"/>
    </source>
</evidence>
<dbReference type="PANTHER" id="PTHR35004">
    <property type="entry name" value="TRANSPOSASE RV3428C-RELATED"/>
    <property type="match status" value="1"/>
</dbReference>
<dbReference type="GO" id="GO:0015074">
    <property type="term" value="P:DNA integration"/>
    <property type="evidence" value="ECO:0007669"/>
    <property type="project" value="InterPro"/>
</dbReference>
<dbReference type="SUPFAM" id="SSF53098">
    <property type="entry name" value="Ribonuclease H-like"/>
    <property type="match status" value="1"/>
</dbReference>
<comment type="caution">
    <text evidence="2">The sequence shown here is derived from an EMBL/GenBank/DDBJ whole genome shotgun (WGS) entry which is preliminary data.</text>
</comment>
<dbReference type="AlphaFoldDB" id="A0A1V1P5L0"/>
<dbReference type="PANTHER" id="PTHR35004:SF6">
    <property type="entry name" value="TRANSPOSASE"/>
    <property type="match status" value="1"/>
</dbReference>
<dbReference type="Gene3D" id="3.30.420.10">
    <property type="entry name" value="Ribonuclease H-like superfamily/Ribonuclease H"/>
    <property type="match status" value="1"/>
</dbReference>
<evidence type="ECO:0000313" key="3">
    <source>
        <dbReference type="Proteomes" id="UP000189670"/>
    </source>
</evidence>